<evidence type="ECO:0000313" key="2">
    <source>
        <dbReference type="Proteomes" id="UP000019063"/>
    </source>
</evidence>
<dbReference type="Proteomes" id="UP000019063">
    <property type="component" value="Unassembled WGS sequence"/>
</dbReference>
<keyword evidence="2" id="KW-1185">Reference proteome</keyword>
<dbReference type="EMBL" id="AQQW01000036">
    <property type="protein sequence ID" value="ETW10630.1"/>
    <property type="molecule type" value="Genomic_DNA"/>
</dbReference>
<proteinExistence type="predicted"/>
<dbReference type="eggNOG" id="ENOG50346X4">
    <property type="taxonomic scope" value="Bacteria"/>
</dbReference>
<gene>
    <name evidence="1" type="ORF">ATO8_21241</name>
</gene>
<accession>W4HF61</accession>
<dbReference type="RefSeq" id="WP_043847579.1">
    <property type="nucleotide sequence ID" value="NZ_AQQW01000036.1"/>
</dbReference>
<dbReference type="AlphaFoldDB" id="W4HF61"/>
<comment type="caution">
    <text evidence="1">The sequence shown here is derived from an EMBL/GenBank/DDBJ whole genome shotgun (WGS) entry which is preliminary data.</text>
</comment>
<evidence type="ECO:0000313" key="1">
    <source>
        <dbReference type="EMBL" id="ETW10630.1"/>
    </source>
</evidence>
<name>W4HF61_9RHOB</name>
<organism evidence="1 2">
    <name type="scientific">Roseivivax marinus</name>
    <dbReference type="NCBI Taxonomy" id="1379903"/>
    <lineage>
        <taxon>Bacteria</taxon>
        <taxon>Pseudomonadati</taxon>
        <taxon>Pseudomonadota</taxon>
        <taxon>Alphaproteobacteria</taxon>
        <taxon>Rhodobacterales</taxon>
        <taxon>Roseobacteraceae</taxon>
        <taxon>Roseivivax</taxon>
    </lineage>
</organism>
<reference evidence="1 2" key="1">
    <citation type="journal article" date="2014" name="Antonie Van Leeuwenhoek">
        <title>Roseivivax atlanticus sp. nov., isolated from surface seawater of the Atlantic Ocean.</title>
        <authorList>
            <person name="Li G."/>
            <person name="Lai Q."/>
            <person name="Liu X."/>
            <person name="Sun F."/>
            <person name="Shao Z."/>
        </authorList>
    </citation>
    <scope>NUCLEOTIDE SEQUENCE [LARGE SCALE GENOMIC DNA]</scope>
    <source>
        <strain evidence="1 2">22II-s10s</strain>
    </source>
</reference>
<protein>
    <submittedName>
        <fullName evidence="1">Uncharacterized protein</fullName>
    </submittedName>
</protein>
<sequence length="126" mass="13085">MAGYVIRSTVIVPKTVAVLEQGQTVATGVAVDLPEPYGNNLVDLRLAVRDDAALDAQAAARAAEAEAEARAARADRIAAIIEALEDDAYGKDGKPHVDAINAALGDGDEAVTAAERDAVWAAMEEE</sequence>
<dbReference type="STRING" id="1379903.ATO8_21241"/>